<protein>
    <submittedName>
        <fullName evidence="1">Uncharacterized protein</fullName>
    </submittedName>
</protein>
<dbReference type="AlphaFoldDB" id="A0A133UJS5"/>
<proteinExistence type="predicted"/>
<evidence type="ECO:0000313" key="1">
    <source>
        <dbReference type="EMBL" id="KXA94455.1"/>
    </source>
</evidence>
<dbReference type="Proteomes" id="UP000070284">
    <property type="component" value="Unassembled WGS sequence"/>
</dbReference>
<evidence type="ECO:0000313" key="2">
    <source>
        <dbReference type="Proteomes" id="UP000070284"/>
    </source>
</evidence>
<sequence length="124" mass="14685">MRGKNGKPTHEVVKSLGRMKSKEDWEWAESVLEAMKKEEKVPEAKDLKIEQQFELGGIWAEEELWRDCGIREALMESIKHRKVEFKFERIVLLLAVNRLYEPSSDLSAHRWINERVYPPAEVEY</sequence>
<dbReference type="EMBL" id="LHXO01000057">
    <property type="protein sequence ID" value="KXA94455.1"/>
    <property type="molecule type" value="Genomic_DNA"/>
</dbReference>
<gene>
    <name evidence="1" type="ORF">AKJ65_04375</name>
</gene>
<organism evidence="1 2">
    <name type="scientific">candidate division MSBL1 archaeon SCGC-AAA259E19</name>
    <dbReference type="NCBI Taxonomy" id="1698264"/>
    <lineage>
        <taxon>Archaea</taxon>
        <taxon>Methanobacteriati</taxon>
        <taxon>Methanobacteriota</taxon>
        <taxon>candidate division MSBL1</taxon>
    </lineage>
</organism>
<keyword evidence="2" id="KW-1185">Reference proteome</keyword>
<comment type="caution">
    <text evidence="1">The sequence shown here is derived from an EMBL/GenBank/DDBJ whole genome shotgun (WGS) entry which is preliminary data.</text>
</comment>
<accession>A0A133UJS5</accession>
<reference evidence="1 2" key="1">
    <citation type="journal article" date="2016" name="Sci. Rep.">
        <title>Metabolic traits of an uncultured archaeal lineage -MSBL1- from brine pools of the Red Sea.</title>
        <authorList>
            <person name="Mwirichia R."/>
            <person name="Alam I."/>
            <person name="Rashid M."/>
            <person name="Vinu M."/>
            <person name="Ba-Alawi W."/>
            <person name="Anthony Kamau A."/>
            <person name="Kamanda Ngugi D."/>
            <person name="Goker M."/>
            <person name="Klenk H.P."/>
            <person name="Bajic V."/>
            <person name="Stingl U."/>
        </authorList>
    </citation>
    <scope>NUCLEOTIDE SEQUENCE [LARGE SCALE GENOMIC DNA]</scope>
    <source>
        <strain evidence="1">SCGC-AAA259E19</strain>
    </source>
</reference>
<name>A0A133UJS5_9EURY</name>